<organism evidence="7">
    <name type="scientific">hydrothermal vent metagenome</name>
    <dbReference type="NCBI Taxonomy" id="652676"/>
    <lineage>
        <taxon>unclassified sequences</taxon>
        <taxon>metagenomes</taxon>
        <taxon>ecological metagenomes</taxon>
    </lineage>
</organism>
<keyword evidence="6" id="KW-0346">Stress response</keyword>
<evidence type="ECO:0000256" key="4">
    <source>
        <dbReference type="ARBA" id="ARBA00022801"/>
    </source>
</evidence>
<dbReference type="SUPFAM" id="SSF54786">
    <property type="entry name" value="YcfA/nrd intein domain"/>
    <property type="match status" value="1"/>
</dbReference>
<keyword evidence="5" id="KW-0694">RNA-binding</keyword>
<accession>A0A1W1CHF3</accession>
<sequence length="85" mass="9653">MAKKGYTHKITPIKPNKAIKIFEKLGFQQFPPSGGGSHIPMKRNKDDNNYLVLVKHGEINPLAMKKMLKNIGITEKQYLDVFNSL</sequence>
<name>A0A1W1CHF3_9ZZZZ</name>
<dbReference type="AlphaFoldDB" id="A0A1W1CHF3"/>
<evidence type="ECO:0000256" key="2">
    <source>
        <dbReference type="ARBA" id="ARBA00022722"/>
    </source>
</evidence>
<gene>
    <name evidence="7" type="ORF">MNB_SUP05-5-1054</name>
</gene>
<keyword evidence="2" id="KW-0540">Nuclease</keyword>
<keyword evidence="4" id="KW-0378">Hydrolase</keyword>
<dbReference type="InterPro" id="IPR038570">
    <property type="entry name" value="HicA_sf"/>
</dbReference>
<dbReference type="EMBL" id="FPHJ01000047">
    <property type="protein sequence ID" value="SFV65137.1"/>
    <property type="molecule type" value="Genomic_DNA"/>
</dbReference>
<dbReference type="Gene3D" id="3.30.920.30">
    <property type="entry name" value="Hypothetical protein"/>
    <property type="match status" value="1"/>
</dbReference>
<dbReference type="InterPro" id="IPR012933">
    <property type="entry name" value="HicA_mRNA_interferase"/>
</dbReference>
<evidence type="ECO:0000256" key="5">
    <source>
        <dbReference type="ARBA" id="ARBA00022884"/>
    </source>
</evidence>
<keyword evidence="1" id="KW-1277">Toxin-antitoxin system</keyword>
<evidence type="ECO:0000256" key="1">
    <source>
        <dbReference type="ARBA" id="ARBA00022649"/>
    </source>
</evidence>
<evidence type="ECO:0000256" key="3">
    <source>
        <dbReference type="ARBA" id="ARBA00022759"/>
    </source>
</evidence>
<dbReference type="GO" id="GO:0003729">
    <property type="term" value="F:mRNA binding"/>
    <property type="evidence" value="ECO:0007669"/>
    <property type="project" value="InterPro"/>
</dbReference>
<proteinExistence type="predicted"/>
<keyword evidence="3" id="KW-0255">Endonuclease</keyword>
<evidence type="ECO:0000313" key="7">
    <source>
        <dbReference type="EMBL" id="SFV65137.1"/>
    </source>
</evidence>
<reference evidence="7" key="1">
    <citation type="submission" date="2016-10" db="EMBL/GenBank/DDBJ databases">
        <authorList>
            <person name="de Groot N.N."/>
        </authorList>
    </citation>
    <scope>NUCLEOTIDE SEQUENCE</scope>
</reference>
<protein>
    <recommendedName>
        <fullName evidence="8">YcfA family protein</fullName>
    </recommendedName>
</protein>
<dbReference type="GO" id="GO:0016787">
    <property type="term" value="F:hydrolase activity"/>
    <property type="evidence" value="ECO:0007669"/>
    <property type="project" value="UniProtKB-KW"/>
</dbReference>
<evidence type="ECO:0008006" key="8">
    <source>
        <dbReference type="Google" id="ProtNLM"/>
    </source>
</evidence>
<dbReference type="GO" id="GO:0004519">
    <property type="term" value="F:endonuclease activity"/>
    <property type="evidence" value="ECO:0007669"/>
    <property type="project" value="UniProtKB-KW"/>
</dbReference>
<dbReference type="Pfam" id="PF07927">
    <property type="entry name" value="HicA_toxin"/>
    <property type="match status" value="1"/>
</dbReference>
<evidence type="ECO:0000256" key="6">
    <source>
        <dbReference type="ARBA" id="ARBA00023016"/>
    </source>
</evidence>